<proteinExistence type="predicted"/>
<dbReference type="PROSITE" id="PS50172">
    <property type="entry name" value="BRCT"/>
    <property type="match status" value="1"/>
</dbReference>
<gene>
    <name evidence="2" type="ORF">cand_019510</name>
</gene>
<accession>A0A1J4MSL7</accession>
<dbReference type="GeneID" id="92366135"/>
<protein>
    <recommendedName>
        <fullName evidence="1">BRCT domain-containing protein</fullName>
    </recommendedName>
</protein>
<dbReference type="RefSeq" id="XP_067069087.1">
    <property type="nucleotide sequence ID" value="XM_067212181.1"/>
</dbReference>
<reference evidence="2 3" key="1">
    <citation type="submission" date="2016-10" db="EMBL/GenBank/DDBJ databases">
        <title>Reductive evolution of mitochondrial metabolism and differential evolution of invasion-related proteins in Cryptosporidium.</title>
        <authorList>
            <person name="Liu S."/>
            <person name="Roellig D.M."/>
            <person name="Guo Y."/>
            <person name="Li N."/>
            <person name="Frace M.A."/>
            <person name="Tang K."/>
            <person name="Zhang L."/>
            <person name="Feng Y."/>
            <person name="Xiao L."/>
        </authorList>
    </citation>
    <scope>NUCLEOTIDE SEQUENCE [LARGE SCALE GENOMIC DNA]</scope>
    <source>
        <strain evidence="2">30847</strain>
    </source>
</reference>
<evidence type="ECO:0000259" key="1">
    <source>
        <dbReference type="PROSITE" id="PS50172"/>
    </source>
</evidence>
<dbReference type="Proteomes" id="UP000186804">
    <property type="component" value="Unassembled WGS sequence"/>
</dbReference>
<name>A0A1J4MSL7_9CRYT</name>
<dbReference type="VEuPathDB" id="CryptoDB:cand_019510"/>
<sequence>MESNTLISYSDSKHDKINKDEILEQAVNDPKDSEGNMNSARAPMQFVINEVSSILRQNGLDIQKPGNINKITNEKKGRANRPSMCVYPSVPWTGVLEISKSVQLSTGVAIRSNSSFLLSLTALLANPHHTSCTMNSLDLPGMSGILESRSSLSKDYRPMNASQCALILHMITCNLQHYVYEGNVKSVIINDLVTSLLKAYTYQHRSQVKNGGDLSNMNYQAYIEAREWSVMITPTECIFPKSCFELRDLLHKSGLKVKSYFESSNEDYSYISHNSRDSENLSNPSTVLPCVSRQVYNSSIDDIDTRYFGNHSCFSKRRAFRSNNIPFYHEFERIKRLISKNNSQIKSLFHSPGSSIYITGDDVVSFLHLLKSCFETNMKQNSNILVISKNGPTSNKSNSTNKLLGADENTDNTLNSNILNIKSNCSLISNDPFWFIKETKKIVANFPIRDTIFKAATCDCNYIHNAPNSIQASESTPNGFYELKIEGFILPYSLANILTGIKMLCSDISNVTITKFECTTDPPFLPAEVSNLNMVWDRILPILCNVIKPINLSLVNKALLWRPISRVYFKDDDILVLPNPKINPALASSDISIINNAIGSSNLNITGVMPFLNSTVFQNNQHSFSLPPRKRPLQINQTSSLTKHLVPHSNGRLSICNHSSSSIGQQTSLGLTNTVQAGTTGSNTVAAAALSSILLDFSLSNGVVDSVSHTNMTSSCSNQQLPLHLQNTAASSSSFDNSNQLPNFQHSALTTNGIRNRPSSLSTNIQWMNFRGVGFANSNISSNSNYVSLGTPMGKQLLHRIGTTNPFQRLEQVDECLNPRRLSFESNSLQSFKIFSDTALCFLGFDTEKFDYFSERASDEGAKIINIKELEKGWKGYLQKHSNSPYLLSFSGFVCSWLQVVRFYCILGEDITLSNNESVRTIAESVGLPLEIYHLVTLEWFLTTCFEKRPLDPDVFGPLSRPSINIRTELEGYQSNVGIIILDKFPHMNRIYNSSKHGQASLSHAIWTNSMQRILKNLYGPTISGTKEISEFISKISENLSGKSEKFVHILVIPCSLSPYKSEYGNLKILPYDEFDINITRNKGNEEPDKRSTEDLTDNDKYSKYQPLSTLQGSSFIQFKNDIEYLKKACSHSLGENGYLIHIISPKWLLDSCNQRNKVDYKSYELEFRSAKIRINKRKKIRGCNEENKFQIILKEETIGTFYNINASDEITSTDKSSLIPSQGPWPLWSWNVTLVYSNKYLKSISQIKDIIRDLGASICCFVDTIGPCFGAKISKFTKETNSNLIVCTDTETIKFLQLLEMNFESKTSISVPIVDISWIHMVHGTRTLHPFECKYLNSEISKKVKDKNIDATAEDITGNSVNYIPNSRNSDGFENSCQNIENKKFGENTLKVSGSVSKLLNTINNEEIFHSKNKENSTEVNFYEVPNTELLEHIKEERTKNTNKRRKSTKLGSKRIENYQKLYSQGDDVFSKQNIDGEGISEFLVPISAPLVTQWFTEDINVFPVTSSNCTPVRNYHSHNKTDGQLCKTPSNWISPVPHLSEYFKFDIGLIDGNNQFEKNKYQYGNIHEQNVCSIIEDNIGTTTENISPILCPILPTVSLSALNISFD</sequence>
<feature type="domain" description="BRCT" evidence="1">
    <location>
        <begin position="1141"/>
        <end position="1166"/>
    </location>
</feature>
<evidence type="ECO:0000313" key="3">
    <source>
        <dbReference type="Proteomes" id="UP000186804"/>
    </source>
</evidence>
<keyword evidence="3" id="KW-1185">Reference proteome</keyword>
<organism evidence="2 3">
    <name type="scientific">Cryptosporidium andersoni</name>
    <dbReference type="NCBI Taxonomy" id="117008"/>
    <lineage>
        <taxon>Eukaryota</taxon>
        <taxon>Sar</taxon>
        <taxon>Alveolata</taxon>
        <taxon>Apicomplexa</taxon>
        <taxon>Conoidasida</taxon>
        <taxon>Coccidia</taxon>
        <taxon>Eucoccidiorida</taxon>
        <taxon>Eimeriorina</taxon>
        <taxon>Cryptosporidiidae</taxon>
        <taxon>Cryptosporidium</taxon>
    </lineage>
</organism>
<dbReference type="EMBL" id="LRBS01000043">
    <property type="protein sequence ID" value="OII77241.1"/>
    <property type="molecule type" value="Genomic_DNA"/>
</dbReference>
<comment type="caution">
    <text evidence="2">The sequence shown here is derived from an EMBL/GenBank/DDBJ whole genome shotgun (WGS) entry which is preliminary data.</text>
</comment>
<evidence type="ECO:0000313" key="2">
    <source>
        <dbReference type="EMBL" id="OII77241.1"/>
    </source>
</evidence>
<dbReference type="InterPro" id="IPR001357">
    <property type="entry name" value="BRCT_dom"/>
</dbReference>
<dbReference type="OrthoDB" id="340317at2759"/>